<keyword evidence="3" id="KW-0680">Restriction system</keyword>
<proteinExistence type="inferred from homology"/>
<dbReference type="Proteomes" id="UP000721844">
    <property type="component" value="Unassembled WGS sequence"/>
</dbReference>
<dbReference type="Pfam" id="PF00145">
    <property type="entry name" value="DNA_methylase"/>
    <property type="match status" value="1"/>
</dbReference>
<keyword evidence="1 5" id="KW-0489">Methyltransferase</keyword>
<feature type="active site" evidence="5">
    <location>
        <position position="117"/>
    </location>
</feature>
<dbReference type="InterPro" id="IPR029063">
    <property type="entry name" value="SAM-dependent_MTases_sf"/>
</dbReference>
<accession>A0A963Z514</accession>
<evidence type="ECO:0000256" key="2">
    <source>
        <dbReference type="ARBA" id="ARBA00022679"/>
    </source>
</evidence>
<dbReference type="SUPFAM" id="SSF53335">
    <property type="entry name" value="S-adenosyl-L-methionine-dependent methyltransferases"/>
    <property type="match status" value="1"/>
</dbReference>
<evidence type="ECO:0000256" key="3">
    <source>
        <dbReference type="ARBA" id="ARBA00022747"/>
    </source>
</evidence>
<dbReference type="PROSITE" id="PS51679">
    <property type="entry name" value="SAM_MT_C5"/>
    <property type="match status" value="1"/>
</dbReference>
<dbReference type="RefSeq" id="WP_227309592.1">
    <property type="nucleotide sequence ID" value="NZ_JAESVA010000010.1"/>
</dbReference>
<evidence type="ECO:0000256" key="6">
    <source>
        <dbReference type="SAM" id="MobiDB-lite"/>
    </source>
</evidence>
<dbReference type="Gene3D" id="3.40.50.150">
    <property type="entry name" value="Vaccinia Virus protein VP39"/>
    <property type="match status" value="1"/>
</dbReference>
<evidence type="ECO:0000313" key="8">
    <source>
        <dbReference type="Proteomes" id="UP000721844"/>
    </source>
</evidence>
<evidence type="ECO:0000313" key="7">
    <source>
        <dbReference type="EMBL" id="MCB8882934.1"/>
    </source>
</evidence>
<dbReference type="InterPro" id="IPR001525">
    <property type="entry name" value="C5_MeTfrase"/>
</dbReference>
<keyword evidence="5" id="KW-0949">S-adenosyl-L-methionine</keyword>
<gene>
    <name evidence="7" type="ORF">ACELLULO517_21990</name>
</gene>
<evidence type="ECO:0000256" key="5">
    <source>
        <dbReference type="PROSITE-ProRule" id="PRU01016"/>
    </source>
</evidence>
<evidence type="ECO:0000256" key="1">
    <source>
        <dbReference type="ARBA" id="ARBA00022603"/>
    </source>
</evidence>
<comment type="similarity">
    <text evidence="5">Belongs to the class I-like SAM-binding methyltransferase superfamily. C5-methyltransferase family.</text>
</comment>
<keyword evidence="8" id="KW-1185">Reference proteome</keyword>
<sequence length="697" mass="75588">MSSRQSSAVELREIRHFHLFCGLGGGARGFNRGSARVGNMQAIFRCLGGIDVSAAAIRDFERLAGVPGTVLDLFDADQYAAFHGRSAPADWRQATPQDIQRAAGNERPHIVFLSAPCKGFSGLLAEALSLTDKYQALNQLTLRGVWLMLEAFQDDPPELILFENVPRIARRGRALLDRIVALLRHYGYAVAETTHDCGELGGLAQTRKRFLLVARHQKKVPPFLYEPPKRSLRSVGDILGRLPLPGDVMQAGPMHRVPSLQWQTWVRLAFVEAGSDWRSLKRLRVEDGHLTDYALAPDQTWRNGVLGVESWDDPAGTVTGNSRPGTGSFSVADPRWVSSDRWRDGQQYGVRRWNDTSGTITGVKSPGQGTFAVADPRHGGPAKFNNVYRIVPWNQPCPAVTSSRDGCIADPRPTSGFEGQGKYRVTSWEEASGTVISSSTTGNGGFAVADPRTGWPDSAHTSKLHVHRFEEPARTVTGSDRVGSGAMCVADPRTDERRSGALGVAAWTDHTGTVAGESLPSNGSFAVADPRPNLQREKGDAYANGGHYGVIGWSDTANTVSGSGQHDNGAWSVADPRHQDGNDRPDEARLPTAQDRLVAVIRSLDGTWHRPFTTLELASLQSLVDPEGYLELDGLSDADWRERIGNAVPPDAAQAIADTMGTTLLLAWSGESFMLSAMPIWVQQIAVGISLDQAAAQ</sequence>
<dbReference type="GO" id="GO:0032259">
    <property type="term" value="P:methylation"/>
    <property type="evidence" value="ECO:0007669"/>
    <property type="project" value="UniProtKB-KW"/>
</dbReference>
<dbReference type="Gene3D" id="3.90.120.10">
    <property type="entry name" value="DNA Methylase, subunit A, domain 2"/>
    <property type="match status" value="1"/>
</dbReference>
<reference evidence="7 8" key="1">
    <citation type="journal article" date="2021" name="Microorganisms">
        <title>Acidisoma silvae sp. nov. and Acidisomacellulosilytica sp. nov., Two Acidophilic Bacteria Isolated from Decaying Wood, Hydrolyzing Cellulose and Producing Poly-3-hydroxybutyrate.</title>
        <authorList>
            <person name="Mieszkin S."/>
            <person name="Pouder E."/>
            <person name="Uroz S."/>
            <person name="Simon-Colin C."/>
            <person name="Alain K."/>
        </authorList>
    </citation>
    <scope>NUCLEOTIDE SEQUENCE [LARGE SCALE GENOMIC DNA]</scope>
    <source>
        <strain evidence="7 8">HW T5.17</strain>
    </source>
</reference>
<evidence type="ECO:0000256" key="4">
    <source>
        <dbReference type="ARBA" id="ARBA00047422"/>
    </source>
</evidence>
<comment type="caution">
    <text evidence="7">The sequence shown here is derived from an EMBL/GenBank/DDBJ whole genome shotgun (WGS) entry which is preliminary data.</text>
</comment>
<organism evidence="7 8">
    <name type="scientific">Acidisoma cellulosilyticum</name>
    <dbReference type="NCBI Taxonomy" id="2802395"/>
    <lineage>
        <taxon>Bacteria</taxon>
        <taxon>Pseudomonadati</taxon>
        <taxon>Pseudomonadota</taxon>
        <taxon>Alphaproteobacteria</taxon>
        <taxon>Acetobacterales</taxon>
        <taxon>Acidocellaceae</taxon>
        <taxon>Acidisoma</taxon>
    </lineage>
</organism>
<protein>
    <submittedName>
        <fullName evidence="7">DNA cytosine methyltransferase</fullName>
    </submittedName>
</protein>
<dbReference type="AlphaFoldDB" id="A0A963Z514"/>
<comment type="catalytic activity">
    <reaction evidence="4">
        <text>a 2'-deoxycytidine in DNA + S-adenosyl-L-methionine = a 5-methyl-2'-deoxycytidine in DNA + S-adenosyl-L-homocysteine + H(+)</text>
        <dbReference type="Rhea" id="RHEA:13681"/>
        <dbReference type="Rhea" id="RHEA-COMP:11369"/>
        <dbReference type="Rhea" id="RHEA-COMP:11370"/>
        <dbReference type="ChEBI" id="CHEBI:15378"/>
        <dbReference type="ChEBI" id="CHEBI:57856"/>
        <dbReference type="ChEBI" id="CHEBI:59789"/>
        <dbReference type="ChEBI" id="CHEBI:85452"/>
        <dbReference type="ChEBI" id="CHEBI:85454"/>
        <dbReference type="EC" id="2.1.1.37"/>
    </reaction>
</comment>
<feature type="compositionally biased region" description="Basic and acidic residues" evidence="6">
    <location>
        <begin position="575"/>
        <end position="589"/>
    </location>
</feature>
<dbReference type="PRINTS" id="PR00105">
    <property type="entry name" value="C5METTRFRASE"/>
</dbReference>
<dbReference type="EMBL" id="JAESVA010000010">
    <property type="protein sequence ID" value="MCB8882934.1"/>
    <property type="molecule type" value="Genomic_DNA"/>
</dbReference>
<keyword evidence="2 5" id="KW-0808">Transferase</keyword>
<feature type="region of interest" description="Disordered" evidence="6">
    <location>
        <begin position="559"/>
        <end position="591"/>
    </location>
</feature>
<name>A0A963Z514_9PROT</name>
<dbReference type="GO" id="GO:0003886">
    <property type="term" value="F:DNA (cytosine-5-)-methyltransferase activity"/>
    <property type="evidence" value="ECO:0007669"/>
    <property type="project" value="UniProtKB-EC"/>
</dbReference>
<dbReference type="GO" id="GO:0009307">
    <property type="term" value="P:DNA restriction-modification system"/>
    <property type="evidence" value="ECO:0007669"/>
    <property type="project" value="UniProtKB-KW"/>
</dbReference>